<name>A0A3R7PKV1_9TRYP</name>
<proteinExistence type="predicted"/>
<dbReference type="GeneID" id="40314536"/>
<gene>
    <name evidence="1" type="ORF">Tco025E_00925</name>
</gene>
<evidence type="ECO:0000313" key="1">
    <source>
        <dbReference type="EMBL" id="RNF26843.1"/>
    </source>
</evidence>
<protein>
    <submittedName>
        <fullName evidence="1">Uncharacterized protein</fullName>
    </submittedName>
</protein>
<dbReference type="Proteomes" id="UP000284403">
    <property type="component" value="Unassembled WGS sequence"/>
</dbReference>
<sequence>MCAMPASPAAEPTPLAGSKNISVAVEGSKLFIYSDLSRDFGVSSSGKSLIIASSSGNKPIGATNAFLGLNLYCKSAEKRRLTEDATSELHEMTALGNYCEWRIEGHTLCMVIDFNNVGDKVATTGKSVLLASSGGNKAVGKTGIMCGLNCYVPLGKELRIEKLSTIAKPGVAVGDVVNLGDGFVVAVESGTQVTVHCECEKAKAGVAVAMPPFTLNGEITLALMVKWTDKKRKTEGKSEQMEEGFAAVSSKWKNLLLRRGAMEKGEDEGGGDGRRIDLDLRFDPTQCFGRSTSGKSMTVATSAGWCDVGNGISINFNAYKPAPQLDQAEIKDAVQKVLGRRSAEELSSLSFRVVKEEVGAVLGLKENDLGALQKEVKEAVAEHMRSLASSDPSMVVKAAVDEVLAGRSREEVATLSLKTVMEEVSSALGTAHGELGDVKEHVKAAVVLYLRRNVK</sequence>
<accession>A0A3R7PKV1</accession>
<dbReference type="OrthoDB" id="277038at2759"/>
<reference evidence="1 2" key="1">
    <citation type="journal article" date="2018" name="BMC Genomics">
        <title>Genomic comparison of Trypanosoma conorhini and Trypanosoma rangeli to Trypanosoma cruzi strains of high and low virulence.</title>
        <authorList>
            <person name="Bradwell K.R."/>
            <person name="Koparde V.N."/>
            <person name="Matveyev A.V."/>
            <person name="Serrano M.G."/>
            <person name="Alves J.M."/>
            <person name="Parikh H."/>
            <person name="Huang B."/>
            <person name="Lee V."/>
            <person name="Espinosa-Alvarez O."/>
            <person name="Ortiz P.A."/>
            <person name="Costa-Martins A.G."/>
            <person name="Teixeira M.M."/>
            <person name="Buck G.A."/>
        </authorList>
    </citation>
    <scope>NUCLEOTIDE SEQUENCE [LARGE SCALE GENOMIC DNA]</scope>
    <source>
        <strain evidence="1 2">025E</strain>
    </source>
</reference>
<comment type="caution">
    <text evidence="1">The sequence shown here is derived from an EMBL/GenBank/DDBJ whole genome shotgun (WGS) entry which is preliminary data.</text>
</comment>
<evidence type="ECO:0000313" key="2">
    <source>
        <dbReference type="Proteomes" id="UP000284403"/>
    </source>
</evidence>
<dbReference type="AlphaFoldDB" id="A0A3R7PKV1"/>
<dbReference type="EMBL" id="MKKU01000025">
    <property type="protein sequence ID" value="RNF26843.1"/>
    <property type="molecule type" value="Genomic_DNA"/>
</dbReference>
<dbReference type="RefSeq" id="XP_029232049.1">
    <property type="nucleotide sequence ID" value="XM_029367864.1"/>
</dbReference>
<organism evidence="1 2">
    <name type="scientific">Trypanosoma conorhini</name>
    <dbReference type="NCBI Taxonomy" id="83891"/>
    <lineage>
        <taxon>Eukaryota</taxon>
        <taxon>Discoba</taxon>
        <taxon>Euglenozoa</taxon>
        <taxon>Kinetoplastea</taxon>
        <taxon>Metakinetoplastina</taxon>
        <taxon>Trypanosomatida</taxon>
        <taxon>Trypanosomatidae</taxon>
        <taxon>Trypanosoma</taxon>
    </lineage>
</organism>
<keyword evidence="2" id="KW-1185">Reference proteome</keyword>